<organism evidence="2 3">
    <name type="scientific">Klebsormidium nitens</name>
    <name type="common">Green alga</name>
    <name type="synonym">Ulothrix nitens</name>
    <dbReference type="NCBI Taxonomy" id="105231"/>
    <lineage>
        <taxon>Eukaryota</taxon>
        <taxon>Viridiplantae</taxon>
        <taxon>Streptophyta</taxon>
        <taxon>Klebsormidiophyceae</taxon>
        <taxon>Klebsormidiales</taxon>
        <taxon>Klebsormidiaceae</taxon>
        <taxon>Klebsormidium</taxon>
    </lineage>
</organism>
<feature type="region of interest" description="Disordered" evidence="1">
    <location>
        <begin position="494"/>
        <end position="528"/>
    </location>
</feature>
<dbReference type="InterPro" id="IPR029058">
    <property type="entry name" value="AB_hydrolase_fold"/>
</dbReference>
<dbReference type="SUPFAM" id="SSF53474">
    <property type="entry name" value="alpha/beta-Hydrolases"/>
    <property type="match status" value="1"/>
</dbReference>
<dbReference type="EMBL" id="DF236973">
    <property type="protein sequence ID" value="GAQ79093.1"/>
    <property type="molecule type" value="Genomic_DNA"/>
</dbReference>
<dbReference type="PANTHER" id="PTHR36513:SF1">
    <property type="entry name" value="TRANSMEMBRANE PROTEIN"/>
    <property type="match status" value="1"/>
</dbReference>
<dbReference type="AlphaFoldDB" id="A0A1Y1HM69"/>
<evidence type="ECO:0000313" key="3">
    <source>
        <dbReference type="Proteomes" id="UP000054558"/>
    </source>
</evidence>
<dbReference type="Proteomes" id="UP000054558">
    <property type="component" value="Unassembled WGS sequence"/>
</dbReference>
<sequence length="528" mass="58372">MTPALPATKLLTKSGNACCSSGSWSPIWTTFASAWGTSTTPSHRSSISASCQSCARTRTGMLTSASCRAWVTPSGSSCWPGEKARVLKQMAAHAARDAAGLVLPKRWREKQELLNLFQLMYVKLERGREEPSEDLQAGSSEGDSTNWRGYMEVALFFCTVRAPSGRRTPDDFFGRARAHTPSTGFVRVSLPDFDDVASNGADLPFLWRSYRKRPTGNTSKSLAIESCIVMDLDCHIGHIVGRNGAPREAIVFIHGFNCRFASAAKYMALYAYKMRRDVPIFVFSWPSFQSLDLYEGDQANATWSVRHFASFLKRLMTSYRLERVHVFAHSMGSQVAINGLLRLTGWSPPKGAARPGQLVLAAPDFDTGEFFEAQSDLDKLVDRVSVYCSANDKALRMSERVHGGLPRLGHFRIDSFLSETRHVALSQKVDVIDASGFDKSVVGHDYAFTSTDVIEDVLGVFLDGVSAAARPALRAVHVEKRFLYWRLVGVGKKAPKKREEEVVESQMGAEGMDAEGDPSKLENMKPER</sequence>
<dbReference type="InterPro" id="IPR010297">
    <property type="entry name" value="DUF900_hydrolase"/>
</dbReference>
<evidence type="ECO:0000313" key="2">
    <source>
        <dbReference type="EMBL" id="GAQ79093.1"/>
    </source>
</evidence>
<reference evidence="2 3" key="1">
    <citation type="journal article" date="2014" name="Nat. Commun.">
        <title>Klebsormidium flaccidum genome reveals primary factors for plant terrestrial adaptation.</title>
        <authorList>
            <person name="Hori K."/>
            <person name="Maruyama F."/>
            <person name="Fujisawa T."/>
            <person name="Togashi T."/>
            <person name="Yamamoto N."/>
            <person name="Seo M."/>
            <person name="Sato S."/>
            <person name="Yamada T."/>
            <person name="Mori H."/>
            <person name="Tajima N."/>
            <person name="Moriyama T."/>
            <person name="Ikeuchi M."/>
            <person name="Watanabe M."/>
            <person name="Wada H."/>
            <person name="Kobayashi K."/>
            <person name="Saito M."/>
            <person name="Masuda T."/>
            <person name="Sasaki-Sekimoto Y."/>
            <person name="Mashiguchi K."/>
            <person name="Awai K."/>
            <person name="Shimojima M."/>
            <person name="Masuda S."/>
            <person name="Iwai M."/>
            <person name="Nobusawa T."/>
            <person name="Narise T."/>
            <person name="Kondo S."/>
            <person name="Saito H."/>
            <person name="Sato R."/>
            <person name="Murakawa M."/>
            <person name="Ihara Y."/>
            <person name="Oshima-Yamada Y."/>
            <person name="Ohtaka K."/>
            <person name="Satoh M."/>
            <person name="Sonobe K."/>
            <person name="Ishii M."/>
            <person name="Ohtani R."/>
            <person name="Kanamori-Sato M."/>
            <person name="Honoki R."/>
            <person name="Miyazaki D."/>
            <person name="Mochizuki H."/>
            <person name="Umetsu J."/>
            <person name="Higashi K."/>
            <person name="Shibata D."/>
            <person name="Kamiya Y."/>
            <person name="Sato N."/>
            <person name="Nakamura Y."/>
            <person name="Tabata S."/>
            <person name="Ida S."/>
            <person name="Kurokawa K."/>
            <person name="Ohta H."/>
        </authorList>
    </citation>
    <scope>NUCLEOTIDE SEQUENCE [LARGE SCALE GENOMIC DNA]</scope>
    <source>
        <strain evidence="2 3">NIES-2285</strain>
    </source>
</reference>
<dbReference type="Pfam" id="PF05990">
    <property type="entry name" value="DUF900"/>
    <property type="match status" value="1"/>
</dbReference>
<proteinExistence type="predicted"/>
<gene>
    <name evidence="2" type="ORF">KFL_000240240</name>
</gene>
<protein>
    <recommendedName>
        <fullName evidence="4">Alpha/beta-Hydrolases superfamily protein</fullName>
    </recommendedName>
</protein>
<evidence type="ECO:0008006" key="4">
    <source>
        <dbReference type="Google" id="ProtNLM"/>
    </source>
</evidence>
<dbReference type="PANTHER" id="PTHR36513">
    <property type="entry name" value="ABC TRANSMEMBRANE TYPE-1 DOMAIN-CONTAINING PROTEIN"/>
    <property type="match status" value="1"/>
</dbReference>
<name>A0A1Y1HM69_KLENI</name>
<keyword evidence="3" id="KW-1185">Reference proteome</keyword>
<accession>A0A1Y1HM69</accession>
<feature type="compositionally biased region" description="Basic and acidic residues" evidence="1">
    <location>
        <begin position="517"/>
        <end position="528"/>
    </location>
</feature>
<evidence type="ECO:0000256" key="1">
    <source>
        <dbReference type="SAM" id="MobiDB-lite"/>
    </source>
</evidence>
<dbReference type="Gene3D" id="3.40.50.1820">
    <property type="entry name" value="alpha/beta hydrolase"/>
    <property type="match status" value="1"/>
</dbReference>